<dbReference type="SUPFAM" id="SSF56281">
    <property type="entry name" value="Metallo-hydrolase/oxidoreductase"/>
    <property type="match status" value="1"/>
</dbReference>
<organism evidence="2 3">
    <name type="scientific">Candidatus Syntrophonatronum acetioxidans</name>
    <dbReference type="NCBI Taxonomy" id="1795816"/>
    <lineage>
        <taxon>Bacteria</taxon>
        <taxon>Bacillati</taxon>
        <taxon>Bacillota</taxon>
        <taxon>Clostridia</taxon>
        <taxon>Eubacteriales</taxon>
        <taxon>Syntrophomonadaceae</taxon>
        <taxon>Candidatus Syntrophonatronum</taxon>
    </lineage>
</organism>
<dbReference type="PANTHER" id="PTHR42951">
    <property type="entry name" value="METALLO-BETA-LACTAMASE DOMAIN-CONTAINING"/>
    <property type="match status" value="1"/>
</dbReference>
<dbReference type="InterPro" id="IPR036866">
    <property type="entry name" value="RibonucZ/Hydroxyglut_hydro"/>
</dbReference>
<evidence type="ECO:0000259" key="1">
    <source>
        <dbReference type="SMART" id="SM00849"/>
    </source>
</evidence>
<accession>A0A424YIB4</accession>
<dbReference type="AlphaFoldDB" id="A0A424YIB4"/>
<dbReference type="InterPro" id="IPR001279">
    <property type="entry name" value="Metallo-B-lactamas"/>
</dbReference>
<keyword evidence="2" id="KW-0378">Hydrolase</keyword>
<evidence type="ECO:0000313" key="3">
    <source>
        <dbReference type="Proteomes" id="UP000285138"/>
    </source>
</evidence>
<protein>
    <submittedName>
        <fullName evidence="2">MBL fold metallo-hydrolase</fullName>
    </submittedName>
</protein>
<dbReference type="SMART" id="SM00849">
    <property type="entry name" value="Lactamase_B"/>
    <property type="match status" value="1"/>
</dbReference>
<comment type="caution">
    <text evidence="2">The sequence shown here is derived from an EMBL/GenBank/DDBJ whole genome shotgun (WGS) entry which is preliminary data.</text>
</comment>
<gene>
    <name evidence="2" type="ORF">D5R97_00905</name>
</gene>
<dbReference type="Gene3D" id="3.60.15.10">
    <property type="entry name" value="Ribonuclease Z/Hydroxyacylglutathione hydrolase-like"/>
    <property type="match status" value="1"/>
</dbReference>
<name>A0A424YIB4_9FIRM</name>
<sequence>MFEVMTLEEDVYLFQSSYFHLNSGLVKDEEKWAIIDPAFSPAELERIRDFVEEKGGEKEGFLIYTHSDFDHITGTPYFPQAKKIAQSTFEDCSQDQQLAYLKEADEAHELDRPEFVFPSPDITFDKELKLDLNKEKLSLFSAPGHTRDSLFVIVKDKGVMFSGDTLSSIEFPLIFHSGFKYMESLKMAECLIDRYDIRCVVPGHGSPARDKKEILKRIKNDQEYLNNLMGQVEEFFYLGLATMEIKSVLREVRYQGDYIGEEMMPIHEKNIELVIQEVGDNL</sequence>
<reference evidence="2 3" key="1">
    <citation type="submission" date="2018-08" db="EMBL/GenBank/DDBJ databases">
        <title>The metabolism and importance of syntrophic acetate oxidation coupled to methane or sulfide production in haloalkaline environments.</title>
        <authorList>
            <person name="Timmers P.H.A."/>
            <person name="Vavourakis C.D."/>
            <person name="Sorokin D.Y."/>
            <person name="Sinninghe Damste J.S."/>
            <person name="Muyzer G."/>
            <person name="Stams A.J.M."/>
            <person name="Plugge C.M."/>
        </authorList>
    </citation>
    <scope>NUCLEOTIDE SEQUENCE [LARGE SCALE GENOMIC DNA]</scope>
    <source>
        <strain evidence="2">MSAO_Bac1</strain>
    </source>
</reference>
<dbReference type="Pfam" id="PF00753">
    <property type="entry name" value="Lactamase_B"/>
    <property type="match status" value="1"/>
</dbReference>
<dbReference type="InterPro" id="IPR050855">
    <property type="entry name" value="NDM-1-like"/>
</dbReference>
<proteinExistence type="predicted"/>
<feature type="domain" description="Metallo-beta-lactamase" evidence="1">
    <location>
        <begin position="20"/>
        <end position="204"/>
    </location>
</feature>
<dbReference type="EMBL" id="QZAA01000036">
    <property type="protein sequence ID" value="RQD78132.1"/>
    <property type="molecule type" value="Genomic_DNA"/>
</dbReference>
<dbReference type="Proteomes" id="UP000285138">
    <property type="component" value="Unassembled WGS sequence"/>
</dbReference>
<dbReference type="PANTHER" id="PTHR42951:SF4">
    <property type="entry name" value="ACYL-COENZYME A THIOESTERASE MBLAC2"/>
    <property type="match status" value="1"/>
</dbReference>
<dbReference type="GO" id="GO:0016787">
    <property type="term" value="F:hydrolase activity"/>
    <property type="evidence" value="ECO:0007669"/>
    <property type="project" value="UniProtKB-KW"/>
</dbReference>
<evidence type="ECO:0000313" key="2">
    <source>
        <dbReference type="EMBL" id="RQD78132.1"/>
    </source>
</evidence>